<sequence length="524" mass="57020">MPLASSGARGLAFTGRQASHALGHGRPANHARDIHIPTSSFVPQSAATATKASGSTTQTVLKQTRTFFSRCVTLLTAPAKYATPAHIPVSLGGGARFFGNAATQGKTIQQGLSFTTRQTLSRPMWAPCLPKPPAIQRRVVDVGLGTARKFSTGRPLFQSVADNIPIAGRAFWEADWQLKIGEEKKRLALKEKQKKLKEKENKRPRAIVFHSPVKPKSVDEATCASTSSASIDDVEEFEHYFPQPPKAEVTTYLLIPLVPTPSSRLPLPISPPSRRSSHPLLPFSLLSSIHNDHSMHALRVSTLFSRLDSQRIFSNSSVSCSTFGDRSGLCTILEVKFEGWSEDRVRGVLGELGTGWCVLEEVREDLAKEEQEAMDNALEEMTNTSAATPAEIGVGIDPAASFILPTLDFSASFPVPSHNSWASSQFATPALVDLEFHNAWTNASLSGSESDMDSDFDLGSDVDIDHLSDIDSAGSAWEDSFEVSSHLSRMGAAAPRSQEEWIPLGFSSQFSGRIQDNEPREFLF</sequence>
<protein>
    <submittedName>
        <fullName evidence="2">Uncharacterized protein</fullName>
    </submittedName>
</protein>
<organism evidence="2 3">
    <name type="scientific">Cerrena zonata</name>
    <dbReference type="NCBI Taxonomy" id="2478898"/>
    <lineage>
        <taxon>Eukaryota</taxon>
        <taxon>Fungi</taxon>
        <taxon>Dikarya</taxon>
        <taxon>Basidiomycota</taxon>
        <taxon>Agaricomycotina</taxon>
        <taxon>Agaricomycetes</taxon>
        <taxon>Polyporales</taxon>
        <taxon>Cerrenaceae</taxon>
        <taxon>Cerrena</taxon>
    </lineage>
</organism>
<name>A0AAW0G6N1_9APHY</name>
<comment type="caution">
    <text evidence="2">The sequence shown here is derived from an EMBL/GenBank/DDBJ whole genome shotgun (WGS) entry which is preliminary data.</text>
</comment>
<accession>A0AAW0G6N1</accession>
<evidence type="ECO:0000256" key="1">
    <source>
        <dbReference type="SAM" id="Coils"/>
    </source>
</evidence>
<proteinExistence type="predicted"/>
<keyword evidence="1" id="KW-0175">Coiled coil</keyword>
<reference evidence="2 3" key="1">
    <citation type="submission" date="2022-09" db="EMBL/GenBank/DDBJ databases">
        <authorList>
            <person name="Palmer J.M."/>
        </authorList>
    </citation>
    <scope>NUCLEOTIDE SEQUENCE [LARGE SCALE GENOMIC DNA]</scope>
    <source>
        <strain evidence="2 3">DSM 7382</strain>
    </source>
</reference>
<evidence type="ECO:0000313" key="3">
    <source>
        <dbReference type="Proteomes" id="UP001385951"/>
    </source>
</evidence>
<dbReference type="Proteomes" id="UP001385951">
    <property type="component" value="Unassembled WGS sequence"/>
</dbReference>
<feature type="coiled-coil region" evidence="1">
    <location>
        <begin position="359"/>
        <end position="387"/>
    </location>
</feature>
<dbReference type="EMBL" id="JASBNA010000009">
    <property type="protein sequence ID" value="KAK7688993.1"/>
    <property type="molecule type" value="Genomic_DNA"/>
</dbReference>
<dbReference type="AlphaFoldDB" id="A0AAW0G6N1"/>
<keyword evidence="3" id="KW-1185">Reference proteome</keyword>
<evidence type="ECO:0000313" key="2">
    <source>
        <dbReference type="EMBL" id="KAK7688993.1"/>
    </source>
</evidence>
<gene>
    <name evidence="2" type="ORF">QCA50_007684</name>
</gene>